<evidence type="ECO:0000256" key="2">
    <source>
        <dbReference type="ARBA" id="ARBA00022679"/>
    </source>
</evidence>
<dbReference type="PANTHER" id="PTHR11783">
    <property type="entry name" value="SULFOTRANSFERASE SULT"/>
    <property type="match status" value="1"/>
</dbReference>
<evidence type="ECO:0000256" key="1">
    <source>
        <dbReference type="ARBA" id="ARBA00005771"/>
    </source>
</evidence>
<keyword evidence="2" id="KW-0808">Transferase</keyword>
<reference evidence="4 5" key="1">
    <citation type="submission" date="2024-02" db="EMBL/GenBank/DDBJ databases">
        <title>Chromosome-scale genome assembly of the rough periwinkle Littorina saxatilis.</title>
        <authorList>
            <person name="De Jode A."/>
            <person name="Faria R."/>
            <person name="Formenti G."/>
            <person name="Sims Y."/>
            <person name="Smith T.P."/>
            <person name="Tracey A."/>
            <person name="Wood J.M.D."/>
            <person name="Zagrodzka Z.B."/>
            <person name="Johannesson K."/>
            <person name="Butlin R.K."/>
            <person name="Leder E.H."/>
        </authorList>
    </citation>
    <scope>NUCLEOTIDE SEQUENCE [LARGE SCALE GENOMIC DNA]</scope>
    <source>
        <strain evidence="4">Snail1</strain>
        <tissue evidence="4">Muscle</tissue>
    </source>
</reference>
<protein>
    <recommendedName>
        <fullName evidence="3">Sulfotransferase domain-containing protein</fullName>
    </recommendedName>
</protein>
<proteinExistence type="inferred from homology"/>
<dbReference type="GO" id="GO:0008146">
    <property type="term" value="F:sulfotransferase activity"/>
    <property type="evidence" value="ECO:0007669"/>
    <property type="project" value="InterPro"/>
</dbReference>
<organism evidence="4 5">
    <name type="scientific">Littorina saxatilis</name>
    <dbReference type="NCBI Taxonomy" id="31220"/>
    <lineage>
        <taxon>Eukaryota</taxon>
        <taxon>Metazoa</taxon>
        <taxon>Spiralia</taxon>
        <taxon>Lophotrochozoa</taxon>
        <taxon>Mollusca</taxon>
        <taxon>Gastropoda</taxon>
        <taxon>Caenogastropoda</taxon>
        <taxon>Littorinimorpha</taxon>
        <taxon>Littorinoidea</taxon>
        <taxon>Littorinidae</taxon>
        <taxon>Littorina</taxon>
    </lineage>
</organism>
<dbReference type="Gene3D" id="3.40.50.300">
    <property type="entry name" value="P-loop containing nucleotide triphosphate hydrolases"/>
    <property type="match status" value="1"/>
</dbReference>
<name>A0AAN9AJE3_9CAEN</name>
<evidence type="ECO:0000313" key="4">
    <source>
        <dbReference type="EMBL" id="KAK7087879.1"/>
    </source>
</evidence>
<evidence type="ECO:0000259" key="3">
    <source>
        <dbReference type="Pfam" id="PF00685"/>
    </source>
</evidence>
<accession>A0AAN9AJE3</accession>
<sequence>MTEEKVVDRSGHSLSVLNYKGDLLPLFPLESIHRLEHFVFRDDDILISAYPKSGTHWVWEMVRMLKTGQTDGLPLVEKDDYMIELDVTDIATMPSPRILTTHVLFRQLPGLRSSKCKIIFINRNPRDVAVSFYNHHVKLKDYYHYDGSWEDYFHLFLHGQVDYGSWFDYTRDWERVLPENPHVDVLTVFYEDMKENPAAEVTRISQFLGLNHERAFIQSVCDKCDFASMRQRKGKLDATSDGEPIMYRKGEVGDWQNWFTAEQVALMDEVCKSKMANSAFKFRYE</sequence>
<dbReference type="InterPro" id="IPR027417">
    <property type="entry name" value="P-loop_NTPase"/>
</dbReference>
<gene>
    <name evidence="4" type="ORF">V1264_021875</name>
</gene>
<comment type="caution">
    <text evidence="4">The sequence shown here is derived from an EMBL/GenBank/DDBJ whole genome shotgun (WGS) entry which is preliminary data.</text>
</comment>
<evidence type="ECO:0000313" key="5">
    <source>
        <dbReference type="Proteomes" id="UP001374579"/>
    </source>
</evidence>
<dbReference type="Proteomes" id="UP001374579">
    <property type="component" value="Unassembled WGS sequence"/>
</dbReference>
<keyword evidence="5" id="KW-1185">Reference proteome</keyword>
<feature type="domain" description="Sulfotransferase" evidence="3">
    <location>
        <begin position="42"/>
        <end position="278"/>
    </location>
</feature>
<dbReference type="SUPFAM" id="SSF52540">
    <property type="entry name" value="P-loop containing nucleoside triphosphate hydrolases"/>
    <property type="match status" value="1"/>
</dbReference>
<dbReference type="Pfam" id="PF00685">
    <property type="entry name" value="Sulfotransfer_1"/>
    <property type="match status" value="1"/>
</dbReference>
<dbReference type="AlphaFoldDB" id="A0AAN9AJE3"/>
<comment type="similarity">
    <text evidence="1">Belongs to the sulfotransferase 1 family.</text>
</comment>
<dbReference type="EMBL" id="JBAMIC010004070">
    <property type="protein sequence ID" value="KAK7087879.1"/>
    <property type="molecule type" value="Genomic_DNA"/>
</dbReference>
<dbReference type="InterPro" id="IPR000863">
    <property type="entry name" value="Sulfotransferase_dom"/>
</dbReference>